<organism evidence="11 12">
    <name type="scientific">Pseudomonas pergaminensis</name>
    <dbReference type="NCBI Taxonomy" id="2853159"/>
    <lineage>
        <taxon>Bacteria</taxon>
        <taxon>Pseudomonadati</taxon>
        <taxon>Pseudomonadota</taxon>
        <taxon>Gammaproteobacteria</taxon>
        <taxon>Pseudomonadales</taxon>
        <taxon>Pseudomonadaceae</taxon>
        <taxon>Pseudomonas</taxon>
    </lineage>
</organism>
<dbReference type="PANTHER" id="PTHR23028">
    <property type="entry name" value="ACETYLTRANSFERASE"/>
    <property type="match status" value="1"/>
</dbReference>
<evidence type="ECO:0000256" key="1">
    <source>
        <dbReference type="ARBA" id="ARBA00004651"/>
    </source>
</evidence>
<dbReference type="GO" id="GO:0016746">
    <property type="term" value="F:acyltransferase activity"/>
    <property type="evidence" value="ECO:0007669"/>
    <property type="project" value="UniProtKB-KW"/>
</dbReference>
<keyword evidence="6 8" id="KW-0472">Membrane</keyword>
<keyword evidence="4 8" id="KW-0812">Transmembrane</keyword>
<feature type="transmembrane region" description="Helical" evidence="8">
    <location>
        <begin position="21"/>
        <end position="41"/>
    </location>
</feature>
<dbReference type="PANTHER" id="PTHR23028:SF53">
    <property type="entry name" value="ACYL_TRANSF_3 DOMAIN-CONTAINING PROTEIN"/>
    <property type="match status" value="1"/>
</dbReference>
<feature type="transmembrane region" description="Helical" evidence="8">
    <location>
        <begin position="235"/>
        <end position="251"/>
    </location>
</feature>
<evidence type="ECO:0000313" key="11">
    <source>
        <dbReference type="EMBL" id="MFK9004400.1"/>
    </source>
</evidence>
<dbReference type="SUPFAM" id="SSF52266">
    <property type="entry name" value="SGNH hydrolase"/>
    <property type="match status" value="1"/>
</dbReference>
<feature type="transmembrane region" description="Helical" evidence="8">
    <location>
        <begin position="90"/>
        <end position="109"/>
    </location>
</feature>
<dbReference type="Pfam" id="PF19040">
    <property type="entry name" value="SGNH"/>
    <property type="match status" value="1"/>
</dbReference>
<dbReference type="EMBL" id="JBJHQF010000011">
    <property type="protein sequence ID" value="MFK9004400.1"/>
    <property type="molecule type" value="Genomic_DNA"/>
</dbReference>
<keyword evidence="12" id="KW-1185">Reference proteome</keyword>
<evidence type="ECO:0000259" key="10">
    <source>
        <dbReference type="Pfam" id="PF19040"/>
    </source>
</evidence>
<dbReference type="InterPro" id="IPR050879">
    <property type="entry name" value="Acyltransferase_3"/>
</dbReference>
<dbReference type="RefSeq" id="WP_406597362.1">
    <property type="nucleotide sequence ID" value="NZ_JBJHQF010000011.1"/>
</dbReference>
<evidence type="ECO:0000256" key="2">
    <source>
        <dbReference type="ARBA" id="ARBA00022475"/>
    </source>
</evidence>
<dbReference type="InterPro" id="IPR036514">
    <property type="entry name" value="SGNH_hydro_sf"/>
</dbReference>
<evidence type="ECO:0000256" key="5">
    <source>
        <dbReference type="ARBA" id="ARBA00022989"/>
    </source>
</evidence>
<comment type="subcellular location">
    <subcellularLocation>
        <location evidence="1">Cell membrane</location>
        <topology evidence="1">Multi-pass membrane protein</topology>
    </subcellularLocation>
</comment>
<evidence type="ECO:0000256" key="6">
    <source>
        <dbReference type="ARBA" id="ARBA00023136"/>
    </source>
</evidence>
<dbReference type="Pfam" id="PF01757">
    <property type="entry name" value="Acyl_transf_3"/>
    <property type="match status" value="1"/>
</dbReference>
<feature type="transmembrane region" description="Helical" evidence="8">
    <location>
        <begin position="257"/>
        <end position="274"/>
    </location>
</feature>
<dbReference type="EC" id="2.3.1.-" evidence="11"/>
<comment type="caution">
    <text evidence="11">The sequence shown here is derived from an EMBL/GenBank/DDBJ whole genome shotgun (WGS) entry which is preliminary data.</text>
</comment>
<gene>
    <name evidence="11" type="ORF">ACJEBJ_09715</name>
</gene>
<evidence type="ECO:0000256" key="4">
    <source>
        <dbReference type="ARBA" id="ARBA00022692"/>
    </source>
</evidence>
<evidence type="ECO:0000256" key="7">
    <source>
        <dbReference type="ARBA" id="ARBA00023315"/>
    </source>
</evidence>
<dbReference type="InterPro" id="IPR002656">
    <property type="entry name" value="Acyl_transf_3_dom"/>
</dbReference>
<keyword evidence="2" id="KW-1003">Cell membrane</keyword>
<proteinExistence type="predicted"/>
<dbReference type="Proteomes" id="UP001623008">
    <property type="component" value="Unassembled WGS sequence"/>
</dbReference>
<feature type="domain" description="Acyltransferase 3" evidence="9">
    <location>
        <begin position="24"/>
        <end position="338"/>
    </location>
</feature>
<dbReference type="Gene3D" id="3.40.50.1110">
    <property type="entry name" value="SGNH hydrolase"/>
    <property type="match status" value="1"/>
</dbReference>
<feature type="domain" description="SGNH" evidence="10">
    <location>
        <begin position="402"/>
        <end position="613"/>
    </location>
</feature>
<evidence type="ECO:0000313" key="12">
    <source>
        <dbReference type="Proteomes" id="UP001623008"/>
    </source>
</evidence>
<evidence type="ECO:0000256" key="3">
    <source>
        <dbReference type="ARBA" id="ARBA00022679"/>
    </source>
</evidence>
<feature type="transmembrane region" description="Helical" evidence="8">
    <location>
        <begin position="150"/>
        <end position="172"/>
    </location>
</feature>
<accession>A0ABW8QXQ6</accession>
<sequence>MNATVALRKKAENMTNSNKTLRNDIQSMRALAVIAVIIFHIDKTWLPGGFLGVDIFFVISGFVISNLIFIKKDAGTFSFIDFCTSRLRRIAPAYFALLFATSLLASLLLTTNDFNAFFPSFKRALFFYSNNYFATYYDYFGPQGYELPLLHTWSLAVEMQYYLFISPLLLLIPKKYRTSAILATLSILTLYASYETLYKHSNEIYYSLLARVPEFLIGSMVALSQAPKTVTHKKVAYRAGLILITLSLFFINDSLPFPGILALPPCIGAALIIWSQHKNPKSWLFYPPLVFTGNISYSLYLWHWPILAGFKYYYGDYNLPMGSTLIAIGLIVLVSYASYTWVEGPMRRPKARLSPLTMAAVVITFILGSLVIPPKINHHLTTPLPTELTRYADQQTICHSQMMGDCIRGDRESNKEILMIGDSHAAQLNIFADVIGQFMKVRIRVITASSCINIDNFDVERIPEPVRKSCITQTEEADKALLGSQDIVLAGRWDYQLKSPEFVIALNKFLVTARERNQRVFILAQVPSLTLNLQRAIKFEALGLHPPLGKNPDADEYNLKISEIAKHYPNVKILDYSHIELFNNAPFFGHTPLYSDSDHLNEVGARLYGEAVKERFARALQPPLSTAN</sequence>
<feature type="transmembrane region" description="Helical" evidence="8">
    <location>
        <begin position="322"/>
        <end position="341"/>
    </location>
</feature>
<keyword evidence="3 11" id="KW-0808">Transferase</keyword>
<keyword evidence="7 11" id="KW-0012">Acyltransferase</keyword>
<reference evidence="11 12" key="1">
    <citation type="submission" date="2024-11" db="EMBL/GenBank/DDBJ databases">
        <authorList>
            <person name="Lucas J.A."/>
        </authorList>
    </citation>
    <scope>NUCLEOTIDE SEQUENCE [LARGE SCALE GENOMIC DNA]</scope>
    <source>
        <strain evidence="11 12">Z 7.15</strain>
    </source>
</reference>
<name>A0ABW8QXQ6_9PSED</name>
<keyword evidence="5 8" id="KW-1133">Transmembrane helix</keyword>
<protein>
    <submittedName>
        <fullName evidence="11">Acyltransferase family protein</fullName>
        <ecNumber evidence="11">2.3.1.-</ecNumber>
    </submittedName>
</protein>
<dbReference type="InterPro" id="IPR043968">
    <property type="entry name" value="SGNH"/>
</dbReference>
<evidence type="ECO:0000259" key="9">
    <source>
        <dbReference type="Pfam" id="PF01757"/>
    </source>
</evidence>
<feature type="transmembrane region" description="Helical" evidence="8">
    <location>
        <begin position="47"/>
        <end position="69"/>
    </location>
</feature>
<feature type="transmembrane region" description="Helical" evidence="8">
    <location>
        <begin position="283"/>
        <end position="302"/>
    </location>
</feature>
<feature type="transmembrane region" description="Helical" evidence="8">
    <location>
        <begin position="353"/>
        <end position="372"/>
    </location>
</feature>
<evidence type="ECO:0000256" key="8">
    <source>
        <dbReference type="SAM" id="Phobius"/>
    </source>
</evidence>